<comment type="caution">
    <text evidence="5">The sequence shown here is derived from an EMBL/GenBank/DDBJ whole genome shotgun (WGS) entry which is preliminary data.</text>
</comment>
<protein>
    <recommendedName>
        <fullName evidence="1">aminodeoxychorismate synthase</fullName>
        <ecNumber evidence="1">2.6.1.85</ecNumber>
    </recommendedName>
</protein>
<gene>
    <name evidence="5" type="primary">pabB</name>
    <name evidence="5" type="ORF">GTQ45_01585</name>
</gene>
<keyword evidence="6" id="KW-1185">Reference proteome</keyword>
<dbReference type="GO" id="GO:0046820">
    <property type="term" value="F:4-amino-4-deoxychorismate synthase activity"/>
    <property type="evidence" value="ECO:0007669"/>
    <property type="project" value="UniProtKB-EC"/>
</dbReference>
<dbReference type="NCBIfam" id="TIGR00553">
    <property type="entry name" value="pabB"/>
    <property type="match status" value="1"/>
</dbReference>
<feature type="domain" description="Anthranilate synthase component I N-terminal" evidence="4">
    <location>
        <begin position="67"/>
        <end position="131"/>
    </location>
</feature>
<dbReference type="InterPro" id="IPR005801">
    <property type="entry name" value="ADC_synthase"/>
</dbReference>
<dbReference type="GO" id="GO:0000162">
    <property type="term" value="P:L-tryptophan biosynthetic process"/>
    <property type="evidence" value="ECO:0007669"/>
    <property type="project" value="TreeGrafter"/>
</dbReference>
<evidence type="ECO:0000259" key="3">
    <source>
        <dbReference type="Pfam" id="PF00425"/>
    </source>
</evidence>
<evidence type="ECO:0000259" key="4">
    <source>
        <dbReference type="Pfam" id="PF04715"/>
    </source>
</evidence>
<dbReference type="AlphaFoldDB" id="A0A845Q8N7"/>
<dbReference type="Pfam" id="PF00425">
    <property type="entry name" value="Chorismate_bind"/>
    <property type="match status" value="1"/>
</dbReference>
<dbReference type="PANTHER" id="PTHR11236:SF50">
    <property type="entry name" value="AMINODEOXYCHORISMATE SYNTHASE COMPONENT 1"/>
    <property type="match status" value="1"/>
</dbReference>
<dbReference type="Gene3D" id="3.60.120.10">
    <property type="entry name" value="Anthranilate synthase"/>
    <property type="match status" value="1"/>
</dbReference>
<evidence type="ECO:0000256" key="1">
    <source>
        <dbReference type="ARBA" id="ARBA00013139"/>
    </source>
</evidence>
<evidence type="ECO:0000256" key="2">
    <source>
        <dbReference type="ARBA" id="ARBA00022679"/>
    </source>
</evidence>
<evidence type="ECO:0000313" key="6">
    <source>
        <dbReference type="Proteomes" id="UP000470384"/>
    </source>
</evidence>
<dbReference type="GO" id="GO:0009396">
    <property type="term" value="P:folic acid-containing compound biosynthetic process"/>
    <property type="evidence" value="ECO:0007669"/>
    <property type="project" value="InterPro"/>
</dbReference>
<dbReference type="InterPro" id="IPR019999">
    <property type="entry name" value="Anth_synth_I-like"/>
</dbReference>
<dbReference type="InterPro" id="IPR015890">
    <property type="entry name" value="Chorismate_C"/>
</dbReference>
<dbReference type="PANTHER" id="PTHR11236">
    <property type="entry name" value="AMINOBENZOATE/ANTHRANILATE SYNTHASE"/>
    <property type="match status" value="1"/>
</dbReference>
<dbReference type="EC" id="2.6.1.85" evidence="1"/>
<proteinExistence type="predicted"/>
<feature type="domain" description="Chorismate-utilising enzyme C-terminal" evidence="3">
    <location>
        <begin position="183"/>
        <end position="439"/>
    </location>
</feature>
<sequence length="452" mass="48499">MQVPLGQDIRPVDVFAPVASEVFAQLLDWQAGCGTAYLLLDPDETLTITLGDLDPARAGSSFARLQHALDAWATRHGGYQTTDTALPFTGGAAGMFAYELAYDLERLPGRGDLPAHTPVLTVGFYDAVAAFPQGADHAVIVSPWDTDKTRAKRTRLRTLIETARPATAPSTIACPAPSATVSPDDYRAAVARVIELIHAGDIFQANLTQRFDTTLPRGLTAFDIYQRLADRTPAPFAAFLTLPDRQLVSSSPERFLSVSADGHIRTEPIKGTRPRGATPDEDTRLARELSDSPKDRAENVMIVDLLRNDISRVAQDHSVKVEALCELHSFGNVHHLVSTVTGTLARDRSALECLAACFPGGSITGAPKVRAMEIIRELEPHPRGAYCGALGFIGLSGAMDMSIPIRTLTVSGETITYHAGGGIVADSDPQAEYDETLTKASAMRRALTGESA</sequence>
<dbReference type="Proteomes" id="UP000470384">
    <property type="component" value="Unassembled WGS sequence"/>
</dbReference>
<dbReference type="PRINTS" id="PR00095">
    <property type="entry name" value="ANTSNTHASEI"/>
</dbReference>
<dbReference type="InterPro" id="IPR006805">
    <property type="entry name" value="Anth_synth_I_N"/>
</dbReference>
<dbReference type="EMBL" id="WXYQ01000001">
    <property type="protein sequence ID" value="NBG94421.1"/>
    <property type="molecule type" value="Genomic_DNA"/>
</dbReference>
<keyword evidence="2 5" id="KW-0808">Transferase</keyword>
<accession>A0A845Q8N7</accession>
<dbReference type="SUPFAM" id="SSF56322">
    <property type="entry name" value="ADC synthase"/>
    <property type="match status" value="1"/>
</dbReference>
<dbReference type="OrthoDB" id="9803598at2"/>
<dbReference type="InterPro" id="IPR005802">
    <property type="entry name" value="ADC_synth_comp_1"/>
</dbReference>
<dbReference type="Pfam" id="PF04715">
    <property type="entry name" value="Anth_synt_I_N"/>
    <property type="match status" value="1"/>
</dbReference>
<name>A0A845Q8N7_9HYPH</name>
<organism evidence="5 6">
    <name type="scientific">Pyruvatibacter mobilis</name>
    <dbReference type="NCBI Taxonomy" id="1712261"/>
    <lineage>
        <taxon>Bacteria</taxon>
        <taxon>Pseudomonadati</taxon>
        <taxon>Pseudomonadota</taxon>
        <taxon>Alphaproteobacteria</taxon>
        <taxon>Hyphomicrobiales</taxon>
        <taxon>Parvibaculaceae</taxon>
        <taxon>Pyruvatibacter</taxon>
    </lineage>
</organism>
<reference evidence="5 6" key="1">
    <citation type="journal article" date="2016" name="Int. J. Syst. Evol. Microbiol.">
        <title>Pyruvatibacter mobilis gen. nov., sp. nov., a marine bacterium from the culture broth of Picochlorum sp. 122.</title>
        <authorList>
            <person name="Wang G."/>
            <person name="Tang M."/>
            <person name="Wu H."/>
            <person name="Dai S."/>
            <person name="Li T."/>
            <person name="Chen C."/>
            <person name="He H."/>
            <person name="Fan J."/>
            <person name="Xiang W."/>
            <person name="Li X."/>
        </authorList>
    </citation>
    <scope>NUCLEOTIDE SEQUENCE [LARGE SCALE GENOMIC DNA]</scope>
    <source>
        <strain evidence="5 6">GYP-11</strain>
    </source>
</reference>
<evidence type="ECO:0000313" key="5">
    <source>
        <dbReference type="EMBL" id="NBG94421.1"/>
    </source>
</evidence>
<keyword evidence="5" id="KW-0032">Aminotransferase</keyword>
<dbReference type="RefSeq" id="WP_160586521.1">
    <property type="nucleotide sequence ID" value="NZ_BMHN01000001.1"/>
</dbReference>
<dbReference type="GeneID" id="300653400"/>